<comment type="caution">
    <text evidence="3">The sequence shown here is derived from an EMBL/GenBank/DDBJ whole genome shotgun (WGS) entry which is preliminary data.</text>
</comment>
<dbReference type="InterPro" id="IPR041371">
    <property type="entry name" value="GH92_N"/>
</dbReference>
<evidence type="ECO:0000259" key="1">
    <source>
        <dbReference type="Pfam" id="PF07971"/>
    </source>
</evidence>
<dbReference type="InterPro" id="IPR006311">
    <property type="entry name" value="TAT_signal"/>
</dbReference>
<gene>
    <name evidence="3" type="ORF">KY084_13890</name>
</gene>
<evidence type="ECO:0000313" key="4">
    <source>
        <dbReference type="Proteomes" id="UP001197214"/>
    </source>
</evidence>
<dbReference type="PANTHER" id="PTHR12143:SF39">
    <property type="entry name" value="SECRETED PROTEIN"/>
    <property type="match status" value="1"/>
</dbReference>
<keyword evidence="4" id="KW-1185">Reference proteome</keyword>
<organism evidence="3 4">
    <name type="scientific">Stakelama flava</name>
    <dbReference type="NCBI Taxonomy" id="2860338"/>
    <lineage>
        <taxon>Bacteria</taxon>
        <taxon>Pseudomonadati</taxon>
        <taxon>Pseudomonadota</taxon>
        <taxon>Alphaproteobacteria</taxon>
        <taxon>Sphingomonadales</taxon>
        <taxon>Sphingomonadaceae</taxon>
        <taxon>Stakelama</taxon>
    </lineage>
</organism>
<dbReference type="NCBIfam" id="TIGR01180">
    <property type="entry name" value="aman2_put"/>
    <property type="match status" value="1"/>
</dbReference>
<protein>
    <submittedName>
        <fullName evidence="3">GH92 family glycosyl hydrolase</fullName>
        <ecNumber evidence="3">3.2.1.-</ecNumber>
    </submittedName>
</protein>
<dbReference type="PANTHER" id="PTHR12143">
    <property type="entry name" value="PEPTIDE N-GLYCANASE PNGASE -RELATED"/>
    <property type="match status" value="1"/>
</dbReference>
<sequence>MSADKSPAILPTSRRRLLAGSGLAAIGAAIPAAGWAQAPSSGKPDLFIGTGGHGHTFPGASLPFGMAQLSPDTNTHGWDACSGYHQDDGSIMGFSHTHLSGTGIGDMLDILVVPTRQPLALRPGPADDPDKGYRQRFSDEFAEPGYYRVALESGVQAELTVTERCGLHRYRFASGPGHILIDFAHAIEDDWDKGVVVEDATLTLDPDGMLTGGRQVNRWAKGRHIYFAMALSRKPDRVQFFGDDGQPAPDGATRISGNRIKAAFFFDDAGGDPILIKTGLSAVDIQGAHDALSGEAPGWDFDGAVRAARGVWATQLNKLRVTGGSAGQRTIMASALYHTLLAPTLFTDRDGRYIGLDRKVHQAPKGEEAYSTYSLWDTYRALHPLLTLIAPDRAALLTRDLCRQTAQSPDGPPVWPLQGVETGTMIGWHAVSVLAEAHAKGIEADYAAAWPHIRRRAFDRDFQDIDSTLGRGFYYDLGYIPCDKVWESVSRTQEYAYDDWAMAHIADAVGAKDDAAALRTRSRNYRNVIDPDIGFARPRFSDGSWWHDYDPIQIGHDVDTWRDYTEANGWQATFLNQHDIYGLIDHFGGDAKFEAKLDALFNGPSTLPDNAPPDISGLVGQYAHGNEPDQHVAYLYAYCGAPWKTQAMVRRLLTEMYKADPDGVIGNDDCGQMSAWFILSSLGFYPVDPVSATYVFGSPLFDVAQLTLGQGRTLTVRANGNSAETPYVQSVRWNGRPWTRNWIAHSQLALGGELVFTMGERPSRFGSARQDRPPSFASTAG</sequence>
<evidence type="ECO:0000313" key="3">
    <source>
        <dbReference type="EMBL" id="MBW4331959.1"/>
    </source>
</evidence>
<dbReference type="Proteomes" id="UP001197214">
    <property type="component" value="Unassembled WGS sequence"/>
</dbReference>
<dbReference type="GO" id="GO:0016798">
    <property type="term" value="F:hydrolase activity, acting on glycosyl bonds"/>
    <property type="evidence" value="ECO:0007669"/>
    <property type="project" value="UniProtKB-KW"/>
</dbReference>
<dbReference type="Pfam" id="PF07971">
    <property type="entry name" value="Glyco_hydro_92"/>
    <property type="match status" value="1"/>
</dbReference>
<dbReference type="InterPro" id="IPR005887">
    <property type="entry name" value="GH92_a_mannosidase_put"/>
</dbReference>
<dbReference type="PROSITE" id="PS51318">
    <property type="entry name" value="TAT"/>
    <property type="match status" value="1"/>
</dbReference>
<dbReference type="EMBL" id="JAHWZX010000015">
    <property type="protein sequence ID" value="MBW4331959.1"/>
    <property type="molecule type" value="Genomic_DNA"/>
</dbReference>
<name>A0ABS6XP12_9SPHN</name>
<feature type="domain" description="Glycosyl hydrolase family 92 N-terminal" evidence="2">
    <location>
        <begin position="45"/>
        <end position="281"/>
    </location>
</feature>
<accession>A0ABS6XP12</accession>
<dbReference type="Pfam" id="PF17678">
    <property type="entry name" value="Glyco_hydro_92N"/>
    <property type="match status" value="1"/>
</dbReference>
<keyword evidence="3" id="KW-0378">Hydrolase</keyword>
<dbReference type="InterPro" id="IPR012939">
    <property type="entry name" value="Glyco_hydro_92"/>
</dbReference>
<feature type="domain" description="Glycosyl hydrolase family 92" evidence="1">
    <location>
        <begin position="288"/>
        <end position="760"/>
    </location>
</feature>
<reference evidence="3 4" key="1">
    <citation type="submission" date="2021-07" db="EMBL/GenBank/DDBJ databases">
        <title>Stakelama flava sp. nov., a novel endophytic bacterium isolated from branch of Kandelia candel.</title>
        <authorList>
            <person name="Tuo L."/>
        </authorList>
    </citation>
    <scope>NUCLEOTIDE SEQUENCE [LARGE SCALE GENOMIC DNA]</scope>
    <source>
        <strain evidence="3 4">CBK3Z-3</strain>
    </source>
</reference>
<keyword evidence="3" id="KW-0326">Glycosidase</keyword>
<proteinExistence type="predicted"/>
<dbReference type="InterPro" id="IPR050883">
    <property type="entry name" value="PNGase"/>
</dbReference>
<dbReference type="EC" id="3.2.1.-" evidence="3"/>
<evidence type="ECO:0000259" key="2">
    <source>
        <dbReference type="Pfam" id="PF17678"/>
    </source>
</evidence>
<dbReference type="RefSeq" id="WP_219239080.1">
    <property type="nucleotide sequence ID" value="NZ_JAHWZX010000015.1"/>
</dbReference>